<keyword evidence="3 4" id="KW-0663">Pyridoxal phosphate</keyword>
<name>A0A3A4BCJ3_9ACTN</name>
<comment type="cofactor">
    <cofactor evidence="1">
        <name>pyridoxal 5'-phosphate</name>
        <dbReference type="ChEBI" id="CHEBI:597326"/>
    </cofactor>
</comment>
<sequence>MSPHFPSMAEPGGRTLGDEEVAAAERVIRSGMLSAVWGTEARALEREMAELYGRRHAIACSSGTAALHLAVVAAAPDPGDEIITTPITDFGTVAPILAQNAVPVFADVDPETGNLDPAAVARLIGPRTRAIMAVHLFGAPAPVDELRALADEHGLVLLEDCAQAWLTELPPLPPRPATPLAAVPRPAAPLAAAPPGDAGVRLAGTAGAVGCFSLQQWKHVTCGDGGLVITDDDALARTMRLFSDKGWDRAAGRSHASFGLNYRMTELQAAVARAQLAKLPGVVEARRRTAVRLLEELGGLDGVRLPRPEGHAWWLFPLVLPGGGAREMAAALAGEGIPARAGYLEQPLNRAPVWSGPVYGTSRFPLDGADAGRGPTAACPEAERLVADTLLVIDWNENYTDAHVTAVADAIRKYRPRP</sequence>
<dbReference type="PANTHER" id="PTHR30244">
    <property type="entry name" value="TRANSAMINASE"/>
    <property type="match status" value="1"/>
</dbReference>
<dbReference type="PIRSF" id="PIRSF000390">
    <property type="entry name" value="PLP_StrS"/>
    <property type="match status" value="1"/>
</dbReference>
<dbReference type="InterPro" id="IPR000653">
    <property type="entry name" value="DegT/StrS_aminotransferase"/>
</dbReference>
<evidence type="ECO:0000313" key="5">
    <source>
        <dbReference type="EMBL" id="RJL31918.1"/>
    </source>
</evidence>
<dbReference type="CDD" id="cd00616">
    <property type="entry name" value="AHBA_syn"/>
    <property type="match status" value="1"/>
</dbReference>
<keyword evidence="5" id="KW-0808">Transferase</keyword>
<evidence type="ECO:0000256" key="1">
    <source>
        <dbReference type="ARBA" id="ARBA00001933"/>
    </source>
</evidence>
<dbReference type="SUPFAM" id="SSF53383">
    <property type="entry name" value="PLP-dependent transferases"/>
    <property type="match status" value="1"/>
</dbReference>
<dbReference type="EMBL" id="QZEY01000005">
    <property type="protein sequence ID" value="RJL31918.1"/>
    <property type="molecule type" value="Genomic_DNA"/>
</dbReference>
<dbReference type="Gene3D" id="3.40.640.10">
    <property type="entry name" value="Type I PLP-dependent aspartate aminotransferase-like (Major domain)"/>
    <property type="match status" value="1"/>
</dbReference>
<keyword evidence="5" id="KW-0032">Aminotransferase</keyword>
<evidence type="ECO:0000256" key="3">
    <source>
        <dbReference type="PIRSR" id="PIRSR000390-2"/>
    </source>
</evidence>
<dbReference type="GO" id="GO:0000271">
    <property type="term" value="P:polysaccharide biosynthetic process"/>
    <property type="evidence" value="ECO:0007669"/>
    <property type="project" value="TreeGrafter"/>
</dbReference>
<dbReference type="InterPro" id="IPR015424">
    <property type="entry name" value="PyrdxlP-dep_Trfase"/>
</dbReference>
<comment type="similarity">
    <text evidence="4">Belongs to the DegT/DnrJ/EryC1 family.</text>
</comment>
<organism evidence="5 6">
    <name type="scientific">Bailinhaonella thermotolerans</name>
    <dbReference type="NCBI Taxonomy" id="1070861"/>
    <lineage>
        <taxon>Bacteria</taxon>
        <taxon>Bacillati</taxon>
        <taxon>Actinomycetota</taxon>
        <taxon>Actinomycetes</taxon>
        <taxon>Streptosporangiales</taxon>
        <taxon>Streptosporangiaceae</taxon>
        <taxon>Bailinhaonella</taxon>
    </lineage>
</organism>
<feature type="modified residue" description="N6-(pyridoxal phosphate)lysine" evidence="3">
    <location>
        <position position="218"/>
    </location>
</feature>
<dbReference type="InterPro" id="IPR015421">
    <property type="entry name" value="PyrdxlP-dep_Trfase_major"/>
</dbReference>
<evidence type="ECO:0000313" key="6">
    <source>
        <dbReference type="Proteomes" id="UP000265768"/>
    </source>
</evidence>
<dbReference type="InterPro" id="IPR015422">
    <property type="entry name" value="PyrdxlP-dep_Trfase_small"/>
</dbReference>
<dbReference type="Proteomes" id="UP000265768">
    <property type="component" value="Unassembled WGS sequence"/>
</dbReference>
<evidence type="ECO:0000256" key="4">
    <source>
        <dbReference type="RuleBase" id="RU004508"/>
    </source>
</evidence>
<accession>A0A3A4BCJ3</accession>
<dbReference type="AlphaFoldDB" id="A0A3A4BCJ3"/>
<gene>
    <name evidence="5" type="ORF">D5H75_15810</name>
</gene>
<reference evidence="5 6" key="1">
    <citation type="submission" date="2018-09" db="EMBL/GenBank/DDBJ databases">
        <title>YIM 75507 draft genome.</title>
        <authorList>
            <person name="Tang S."/>
            <person name="Feng Y."/>
        </authorList>
    </citation>
    <scope>NUCLEOTIDE SEQUENCE [LARGE SCALE GENOMIC DNA]</scope>
    <source>
        <strain evidence="5 6">YIM 75507</strain>
    </source>
</reference>
<dbReference type="Gene3D" id="3.90.1150.10">
    <property type="entry name" value="Aspartate Aminotransferase, domain 1"/>
    <property type="match status" value="1"/>
</dbReference>
<dbReference type="GO" id="GO:0008483">
    <property type="term" value="F:transaminase activity"/>
    <property type="evidence" value="ECO:0007669"/>
    <property type="project" value="UniProtKB-KW"/>
</dbReference>
<dbReference type="Pfam" id="PF01041">
    <property type="entry name" value="DegT_DnrJ_EryC1"/>
    <property type="match status" value="1"/>
</dbReference>
<dbReference type="GO" id="GO:0030170">
    <property type="term" value="F:pyridoxal phosphate binding"/>
    <property type="evidence" value="ECO:0007669"/>
    <property type="project" value="TreeGrafter"/>
</dbReference>
<dbReference type="OrthoDB" id="9804264at2"/>
<keyword evidence="6" id="KW-1185">Reference proteome</keyword>
<evidence type="ECO:0000256" key="2">
    <source>
        <dbReference type="PIRSR" id="PIRSR000390-1"/>
    </source>
</evidence>
<dbReference type="PANTHER" id="PTHR30244:SF34">
    <property type="entry name" value="DTDP-4-AMINO-4,6-DIDEOXYGALACTOSE TRANSAMINASE"/>
    <property type="match status" value="1"/>
</dbReference>
<protein>
    <submittedName>
        <fullName evidence="5">DegT/DnrJ/EryC1/StrS family aminotransferase</fullName>
    </submittedName>
</protein>
<comment type="caution">
    <text evidence="5">The sequence shown here is derived from an EMBL/GenBank/DDBJ whole genome shotgun (WGS) entry which is preliminary data.</text>
</comment>
<proteinExistence type="inferred from homology"/>
<feature type="active site" description="Proton acceptor" evidence="2">
    <location>
        <position position="218"/>
    </location>
</feature>